<organism evidence="11 12">
    <name type="scientific">Hevea brasiliensis</name>
    <name type="common">Para rubber tree</name>
    <name type="synonym">Siphonia brasiliensis</name>
    <dbReference type="NCBI Taxonomy" id="3981"/>
    <lineage>
        <taxon>Eukaryota</taxon>
        <taxon>Viridiplantae</taxon>
        <taxon>Streptophyta</taxon>
        <taxon>Embryophyta</taxon>
        <taxon>Tracheophyta</taxon>
        <taxon>Spermatophyta</taxon>
        <taxon>Magnoliopsida</taxon>
        <taxon>eudicotyledons</taxon>
        <taxon>Gunneridae</taxon>
        <taxon>Pentapetalae</taxon>
        <taxon>rosids</taxon>
        <taxon>fabids</taxon>
        <taxon>Malpighiales</taxon>
        <taxon>Euphorbiaceae</taxon>
        <taxon>Crotonoideae</taxon>
        <taxon>Micrandreae</taxon>
        <taxon>Hevea</taxon>
    </lineage>
</organism>
<dbReference type="PANTHER" id="PTHR44119:SF1">
    <property type="entry name" value="MAGNESIUM-CHELATASE SUBUNIT CHLH, CHLOROPLASTIC"/>
    <property type="match status" value="1"/>
</dbReference>
<evidence type="ECO:0000256" key="2">
    <source>
        <dbReference type="ARBA" id="ARBA00012825"/>
    </source>
</evidence>
<feature type="domain" description="Magnesium chelatase subunit H N-terminal" evidence="10">
    <location>
        <begin position="80"/>
        <end position="182"/>
    </location>
</feature>
<evidence type="ECO:0000313" key="12">
    <source>
        <dbReference type="Proteomes" id="UP000467840"/>
    </source>
</evidence>
<keyword evidence="5" id="KW-0547">Nucleotide-binding</keyword>
<keyword evidence="6" id="KW-0067">ATP-binding</keyword>
<dbReference type="Pfam" id="PF11965">
    <property type="entry name" value="DUF3479"/>
    <property type="match status" value="1"/>
</dbReference>
<dbReference type="GO" id="GO:0016851">
    <property type="term" value="F:magnesium chelatase activity"/>
    <property type="evidence" value="ECO:0007669"/>
    <property type="project" value="UniProtKB-EC"/>
</dbReference>
<keyword evidence="3" id="KW-0602">Photosynthesis</keyword>
<dbReference type="AlphaFoldDB" id="A0A6A6M6P0"/>
<dbReference type="EMBL" id="JAAGAX010000008">
    <property type="protein sequence ID" value="KAF2307936.1"/>
    <property type="molecule type" value="Genomic_DNA"/>
</dbReference>
<dbReference type="InterPro" id="IPR003672">
    <property type="entry name" value="CobN/Mg_chltase"/>
</dbReference>
<comment type="caution">
    <text evidence="11">The sequence shown here is derived from an EMBL/GenBank/DDBJ whole genome shotgun (WGS) entry which is preliminary data.</text>
</comment>
<dbReference type="GO" id="GO:0015995">
    <property type="term" value="P:chlorophyll biosynthetic process"/>
    <property type="evidence" value="ECO:0007669"/>
    <property type="project" value="UniProtKB-KW"/>
</dbReference>
<evidence type="ECO:0000256" key="6">
    <source>
        <dbReference type="ARBA" id="ARBA00022840"/>
    </source>
</evidence>
<reference evidence="11 12" key="1">
    <citation type="journal article" date="2020" name="Mol. Plant">
        <title>The Chromosome-Based Rubber Tree Genome Provides New Insights into Spurge Genome Evolution and Rubber Biosynthesis.</title>
        <authorList>
            <person name="Liu J."/>
            <person name="Shi C."/>
            <person name="Shi C.C."/>
            <person name="Li W."/>
            <person name="Zhang Q.J."/>
            <person name="Zhang Y."/>
            <person name="Li K."/>
            <person name="Lu H.F."/>
            <person name="Shi C."/>
            <person name="Zhu S.T."/>
            <person name="Xiao Z.Y."/>
            <person name="Nan H."/>
            <person name="Yue Y."/>
            <person name="Zhu X.G."/>
            <person name="Wu Y."/>
            <person name="Hong X.N."/>
            <person name="Fan G.Y."/>
            <person name="Tong Y."/>
            <person name="Zhang D."/>
            <person name="Mao C.L."/>
            <person name="Liu Y.L."/>
            <person name="Hao S.J."/>
            <person name="Liu W.Q."/>
            <person name="Lv M.Q."/>
            <person name="Zhang H.B."/>
            <person name="Liu Y."/>
            <person name="Hu-Tang G.R."/>
            <person name="Wang J.P."/>
            <person name="Wang J.H."/>
            <person name="Sun Y.H."/>
            <person name="Ni S.B."/>
            <person name="Chen W.B."/>
            <person name="Zhang X.C."/>
            <person name="Jiao Y.N."/>
            <person name="Eichler E.E."/>
            <person name="Li G.H."/>
            <person name="Liu X."/>
            <person name="Gao L.Z."/>
        </authorList>
    </citation>
    <scope>NUCLEOTIDE SEQUENCE [LARGE SCALE GENOMIC DNA]</scope>
    <source>
        <strain evidence="12">cv. GT1</strain>
        <tissue evidence="11">Leaf</tissue>
    </source>
</reference>
<evidence type="ECO:0000259" key="10">
    <source>
        <dbReference type="Pfam" id="PF11965"/>
    </source>
</evidence>
<dbReference type="EC" id="6.6.1.1" evidence="2"/>
<evidence type="ECO:0000256" key="8">
    <source>
        <dbReference type="ARBA" id="ARBA00023444"/>
    </source>
</evidence>
<proteinExistence type="inferred from homology"/>
<dbReference type="Proteomes" id="UP000467840">
    <property type="component" value="Chromosome 9"/>
</dbReference>
<comment type="pathway">
    <text evidence="8">Porphyrin-containing compound metabolism.</text>
</comment>
<accession>A0A6A6M6P0</accession>
<dbReference type="GO" id="GO:0015979">
    <property type="term" value="P:photosynthesis"/>
    <property type="evidence" value="ECO:0007669"/>
    <property type="project" value="UniProtKB-KW"/>
</dbReference>
<keyword evidence="7" id="KW-0149">Chlorophyll biosynthesis</keyword>
<comment type="similarity">
    <text evidence="1">Belongs to the Mg-chelatase subunit H family.</text>
</comment>
<comment type="catalytic activity">
    <reaction evidence="9">
        <text>protoporphyrin IX + Mg(2+) + ATP + H2O = Mg-protoporphyrin IX + ADP + phosphate + 3 H(+)</text>
        <dbReference type="Rhea" id="RHEA:13961"/>
        <dbReference type="ChEBI" id="CHEBI:15377"/>
        <dbReference type="ChEBI" id="CHEBI:15378"/>
        <dbReference type="ChEBI" id="CHEBI:18420"/>
        <dbReference type="ChEBI" id="CHEBI:30616"/>
        <dbReference type="ChEBI" id="CHEBI:43474"/>
        <dbReference type="ChEBI" id="CHEBI:57306"/>
        <dbReference type="ChEBI" id="CHEBI:60492"/>
        <dbReference type="ChEBI" id="CHEBI:456216"/>
        <dbReference type="EC" id="6.6.1.1"/>
    </reaction>
</comment>
<name>A0A6A6M6P0_HEVBR</name>
<dbReference type="PANTHER" id="PTHR44119">
    <property type="entry name" value="MAGNESIUM-CHELATASE SUBUNIT CHLH, CHLOROPLASTIC"/>
    <property type="match status" value="1"/>
</dbReference>
<keyword evidence="4" id="KW-0436">Ligase</keyword>
<protein>
    <recommendedName>
        <fullName evidence="2">magnesium chelatase</fullName>
        <ecNumber evidence="2">6.6.1.1</ecNumber>
    </recommendedName>
</protein>
<evidence type="ECO:0000256" key="7">
    <source>
        <dbReference type="ARBA" id="ARBA00023171"/>
    </source>
</evidence>
<evidence type="ECO:0000313" key="11">
    <source>
        <dbReference type="EMBL" id="KAF2307936.1"/>
    </source>
</evidence>
<evidence type="ECO:0000256" key="9">
    <source>
        <dbReference type="ARBA" id="ARBA00048693"/>
    </source>
</evidence>
<evidence type="ECO:0000256" key="5">
    <source>
        <dbReference type="ARBA" id="ARBA00022741"/>
    </source>
</evidence>
<keyword evidence="12" id="KW-1185">Reference proteome</keyword>
<dbReference type="InterPro" id="IPR022571">
    <property type="entry name" value="Mg_chelatase_H_N"/>
</dbReference>
<evidence type="ECO:0000256" key="3">
    <source>
        <dbReference type="ARBA" id="ARBA00022531"/>
    </source>
</evidence>
<gene>
    <name evidence="11" type="ORF">GH714_033468</name>
</gene>
<dbReference type="GO" id="GO:0005524">
    <property type="term" value="F:ATP binding"/>
    <property type="evidence" value="ECO:0007669"/>
    <property type="project" value="UniProtKB-KW"/>
</dbReference>
<dbReference type="GO" id="GO:0009507">
    <property type="term" value="C:chloroplast"/>
    <property type="evidence" value="ECO:0007669"/>
    <property type="project" value="TreeGrafter"/>
</dbReference>
<evidence type="ECO:0000256" key="4">
    <source>
        <dbReference type="ARBA" id="ARBA00022598"/>
    </source>
</evidence>
<evidence type="ECO:0000256" key="1">
    <source>
        <dbReference type="ARBA" id="ARBA00010851"/>
    </source>
</evidence>
<sequence length="234" mass="26084">MASVVSSPFTLPSSKTDQLSSLGQKHYFLHSFLPKKTIQDNFKSALKVKCAAIGNGLFTQTTPEVRRVVSENNQNLPTVKIVYSVLEAQHQSSLSSLTAAVQSLNKNSNFASYEVVGYLVEELRDESTYITFCRDLEDANIFIGSLIFVEELVLKVKPAVEKERDRLDAVLVFPSMPEAEKKLALTVFSFPPDKGIVRTAACLNVFSSIFSVLKDLQRDEMVTILKAFQKLQKP</sequence>